<dbReference type="OrthoDB" id="2898509at2759"/>
<dbReference type="AlphaFoldDB" id="A0A5C3MF34"/>
<dbReference type="EMBL" id="ML213590">
    <property type="protein sequence ID" value="TFK44029.1"/>
    <property type="molecule type" value="Genomic_DNA"/>
</dbReference>
<accession>A0A5C3MF34</accession>
<reference evidence="1 2" key="1">
    <citation type="journal article" date="2019" name="Nat. Ecol. Evol.">
        <title>Megaphylogeny resolves global patterns of mushroom evolution.</title>
        <authorList>
            <person name="Varga T."/>
            <person name="Krizsan K."/>
            <person name="Foldi C."/>
            <person name="Dima B."/>
            <person name="Sanchez-Garcia M."/>
            <person name="Sanchez-Ramirez S."/>
            <person name="Szollosi G.J."/>
            <person name="Szarkandi J.G."/>
            <person name="Papp V."/>
            <person name="Albert L."/>
            <person name="Andreopoulos W."/>
            <person name="Angelini C."/>
            <person name="Antonin V."/>
            <person name="Barry K.W."/>
            <person name="Bougher N.L."/>
            <person name="Buchanan P."/>
            <person name="Buyck B."/>
            <person name="Bense V."/>
            <person name="Catcheside P."/>
            <person name="Chovatia M."/>
            <person name="Cooper J."/>
            <person name="Damon W."/>
            <person name="Desjardin D."/>
            <person name="Finy P."/>
            <person name="Geml J."/>
            <person name="Haridas S."/>
            <person name="Hughes K."/>
            <person name="Justo A."/>
            <person name="Karasinski D."/>
            <person name="Kautmanova I."/>
            <person name="Kiss B."/>
            <person name="Kocsube S."/>
            <person name="Kotiranta H."/>
            <person name="LaButti K.M."/>
            <person name="Lechner B.E."/>
            <person name="Liimatainen K."/>
            <person name="Lipzen A."/>
            <person name="Lukacs Z."/>
            <person name="Mihaltcheva S."/>
            <person name="Morgado L.N."/>
            <person name="Niskanen T."/>
            <person name="Noordeloos M.E."/>
            <person name="Ohm R.A."/>
            <person name="Ortiz-Santana B."/>
            <person name="Ovrebo C."/>
            <person name="Racz N."/>
            <person name="Riley R."/>
            <person name="Savchenko A."/>
            <person name="Shiryaev A."/>
            <person name="Soop K."/>
            <person name="Spirin V."/>
            <person name="Szebenyi C."/>
            <person name="Tomsovsky M."/>
            <person name="Tulloss R.E."/>
            <person name="Uehling J."/>
            <person name="Grigoriev I.V."/>
            <person name="Vagvolgyi C."/>
            <person name="Papp T."/>
            <person name="Martin F.M."/>
            <person name="Miettinen O."/>
            <person name="Hibbett D.S."/>
            <person name="Nagy L.G."/>
        </authorList>
    </citation>
    <scope>NUCLEOTIDE SEQUENCE [LARGE SCALE GENOMIC DNA]</scope>
    <source>
        <strain evidence="1 2">CBS 166.37</strain>
    </source>
</reference>
<keyword evidence="2" id="KW-1185">Reference proteome</keyword>
<evidence type="ECO:0000313" key="1">
    <source>
        <dbReference type="EMBL" id="TFK44029.1"/>
    </source>
</evidence>
<dbReference type="InterPro" id="IPR036291">
    <property type="entry name" value="NAD(P)-bd_dom_sf"/>
</dbReference>
<dbReference type="SUPFAM" id="SSF51735">
    <property type="entry name" value="NAD(P)-binding Rossmann-fold domains"/>
    <property type="match status" value="1"/>
</dbReference>
<dbReference type="STRING" id="68775.A0A5C3MF34"/>
<gene>
    <name evidence="1" type="ORF">BDQ12DRAFT_1162</name>
</gene>
<protein>
    <submittedName>
        <fullName evidence="1">Uncharacterized protein</fullName>
    </submittedName>
</protein>
<proteinExistence type="predicted"/>
<organism evidence="1 2">
    <name type="scientific">Crucibulum laeve</name>
    <dbReference type="NCBI Taxonomy" id="68775"/>
    <lineage>
        <taxon>Eukaryota</taxon>
        <taxon>Fungi</taxon>
        <taxon>Dikarya</taxon>
        <taxon>Basidiomycota</taxon>
        <taxon>Agaricomycotina</taxon>
        <taxon>Agaricomycetes</taxon>
        <taxon>Agaricomycetidae</taxon>
        <taxon>Agaricales</taxon>
        <taxon>Agaricineae</taxon>
        <taxon>Nidulariaceae</taxon>
        <taxon>Crucibulum</taxon>
    </lineage>
</organism>
<dbReference type="Gene3D" id="3.40.50.720">
    <property type="entry name" value="NAD(P)-binding Rossmann-like Domain"/>
    <property type="match status" value="1"/>
</dbReference>
<sequence length="108" mass="12565">LILQEYAKREPDIAFTHIYPGFVKTPWIHKTDDWVFRAIYPIMFPIYLVFTTPVKDCAEYMLFALFDGEKGMFRRSPTGDNIGMSKFPSVEGAQSKLWEHTVDLVKTI</sequence>
<feature type="non-terminal residue" evidence="1">
    <location>
        <position position="1"/>
    </location>
</feature>
<dbReference type="Proteomes" id="UP000308652">
    <property type="component" value="Unassembled WGS sequence"/>
</dbReference>
<name>A0A5C3MF34_9AGAR</name>
<evidence type="ECO:0000313" key="2">
    <source>
        <dbReference type="Proteomes" id="UP000308652"/>
    </source>
</evidence>